<dbReference type="EMBL" id="CP036150">
    <property type="protein sequence ID" value="QEN09096.1"/>
    <property type="molecule type" value="Genomic_DNA"/>
</dbReference>
<dbReference type="KEGG" id="ock:EXM22_14320"/>
<organism evidence="2 3">
    <name type="scientific">Oceanispirochaeta crateris</name>
    <dbReference type="NCBI Taxonomy" id="2518645"/>
    <lineage>
        <taxon>Bacteria</taxon>
        <taxon>Pseudomonadati</taxon>
        <taxon>Spirochaetota</taxon>
        <taxon>Spirochaetia</taxon>
        <taxon>Spirochaetales</taxon>
        <taxon>Spirochaetaceae</taxon>
        <taxon>Oceanispirochaeta</taxon>
    </lineage>
</organism>
<proteinExistence type="predicted"/>
<keyword evidence="3" id="KW-1185">Reference proteome</keyword>
<evidence type="ECO:0000256" key="1">
    <source>
        <dbReference type="SAM" id="Phobius"/>
    </source>
</evidence>
<evidence type="ECO:0000313" key="2">
    <source>
        <dbReference type="EMBL" id="QEN09096.1"/>
    </source>
</evidence>
<keyword evidence="1" id="KW-0812">Transmembrane</keyword>
<feature type="transmembrane region" description="Helical" evidence="1">
    <location>
        <begin position="154"/>
        <end position="173"/>
    </location>
</feature>
<keyword evidence="1" id="KW-1133">Transmembrane helix</keyword>
<dbReference type="Proteomes" id="UP000324209">
    <property type="component" value="Chromosome"/>
</dbReference>
<gene>
    <name evidence="2" type="ORF">EXM22_14320</name>
</gene>
<dbReference type="RefSeq" id="WP_149487172.1">
    <property type="nucleotide sequence ID" value="NZ_CP036150.1"/>
</dbReference>
<feature type="transmembrane region" description="Helical" evidence="1">
    <location>
        <begin position="12"/>
        <end position="30"/>
    </location>
</feature>
<feature type="transmembrane region" description="Helical" evidence="1">
    <location>
        <begin position="220"/>
        <end position="238"/>
    </location>
</feature>
<dbReference type="AlphaFoldDB" id="A0A5C1QR93"/>
<feature type="transmembrane region" description="Helical" evidence="1">
    <location>
        <begin position="90"/>
        <end position="111"/>
    </location>
</feature>
<feature type="transmembrane region" description="Helical" evidence="1">
    <location>
        <begin position="123"/>
        <end position="142"/>
    </location>
</feature>
<sequence>MILIFRKYIVRILLNLSFLSLLFMIVFFFLQKGNGFSIPWKEEQLWWSLFSGITATGLMKYISLSGQILFSFFAGFIISRQIKRNPSAELSFFYLFLFTFSLQVFRVPFLIENFPSLLTTTGFITRIVYFSRILSLASLFAASLFSSGLQIQKFGMVLLISFLTAFTLASLIPVNTSIVTGALINRIAREEHLALFCITLEILTILNYVSAAIHQGRNEYYRLALLNMLVIVGYELLFFLHVPFIIPGFACLIPGTILSARTSRKLFLWS</sequence>
<accession>A0A5C1QR93</accession>
<reference evidence="2 3" key="1">
    <citation type="submission" date="2019-02" db="EMBL/GenBank/DDBJ databases">
        <title>Complete Genome Sequence and Methylome Analysis of free living Spirochaetas.</title>
        <authorList>
            <person name="Fomenkov A."/>
            <person name="Dubinina G."/>
            <person name="Leshcheva N."/>
            <person name="Mikheeva N."/>
            <person name="Grabovich M."/>
            <person name="Vincze T."/>
            <person name="Roberts R.J."/>
        </authorList>
    </citation>
    <scope>NUCLEOTIDE SEQUENCE [LARGE SCALE GENOMIC DNA]</scope>
    <source>
        <strain evidence="2 3">K2</strain>
    </source>
</reference>
<feature type="transmembrane region" description="Helical" evidence="1">
    <location>
        <begin position="193"/>
        <end position="213"/>
    </location>
</feature>
<name>A0A5C1QR93_9SPIO</name>
<evidence type="ECO:0000313" key="3">
    <source>
        <dbReference type="Proteomes" id="UP000324209"/>
    </source>
</evidence>
<feature type="transmembrane region" description="Helical" evidence="1">
    <location>
        <begin position="50"/>
        <end position="78"/>
    </location>
</feature>
<keyword evidence="1" id="KW-0472">Membrane</keyword>
<dbReference type="OrthoDB" id="359884at2"/>
<protein>
    <submittedName>
        <fullName evidence="2">Uncharacterized protein</fullName>
    </submittedName>
</protein>